<feature type="compositionally biased region" description="Gly residues" evidence="1">
    <location>
        <begin position="206"/>
        <end position="224"/>
    </location>
</feature>
<feature type="region of interest" description="Disordered" evidence="1">
    <location>
        <begin position="166"/>
        <end position="224"/>
    </location>
</feature>
<dbReference type="Proteomes" id="UP001176941">
    <property type="component" value="Chromosome X"/>
</dbReference>
<evidence type="ECO:0000256" key="1">
    <source>
        <dbReference type="SAM" id="MobiDB-lite"/>
    </source>
</evidence>
<sequence>MKEKVRWCRGKQEDCGCTQQANREQDEGAAEAFCKEHSVTGRVGRGKGWTIPRASKVCRLFELSRDDQALSDVAHFASGSRPVFARVSVQVTPPPPSLPRSSEETVQATLIDRLSHGSPPSRVCGGSLARSPQAVPGGAIFVPGERRRSTRALKLEVGLPSSRRDRIQEIRGGPRWEGRTEGGGRKGGGGGSHRTRAPLGAHPRGVGRGSGAGPGPPAGAGGWCEGEAAAAANWEQRLRVSVREEARHLPEPGRREWPRGRLGDPAPGQWACAGLRVSRGLVSAWGCGGLGALQGCRRSAQGLARPPGTPREAEKRGSGRGPGLAFAPQQRG</sequence>
<organism evidence="2 3">
    <name type="scientific">Rangifer tarandus platyrhynchus</name>
    <name type="common">Svalbard reindeer</name>
    <dbReference type="NCBI Taxonomy" id="3082113"/>
    <lineage>
        <taxon>Eukaryota</taxon>
        <taxon>Metazoa</taxon>
        <taxon>Chordata</taxon>
        <taxon>Craniata</taxon>
        <taxon>Vertebrata</taxon>
        <taxon>Euteleostomi</taxon>
        <taxon>Mammalia</taxon>
        <taxon>Eutheria</taxon>
        <taxon>Laurasiatheria</taxon>
        <taxon>Artiodactyla</taxon>
        <taxon>Ruminantia</taxon>
        <taxon>Pecora</taxon>
        <taxon>Cervidae</taxon>
        <taxon>Odocoileinae</taxon>
        <taxon>Rangifer</taxon>
    </lineage>
</organism>
<reference evidence="2" key="1">
    <citation type="submission" date="2023-04" db="EMBL/GenBank/DDBJ databases">
        <authorList>
            <consortium name="ELIXIR-Norway"/>
        </authorList>
    </citation>
    <scope>NUCLEOTIDE SEQUENCE [LARGE SCALE GENOMIC DNA]</scope>
</reference>
<feature type="region of interest" description="Disordered" evidence="1">
    <location>
        <begin position="299"/>
        <end position="332"/>
    </location>
</feature>
<evidence type="ECO:0000313" key="2">
    <source>
        <dbReference type="EMBL" id="CAI9180315.1"/>
    </source>
</evidence>
<protein>
    <submittedName>
        <fullName evidence="2">Uncharacterized protein</fullName>
    </submittedName>
</protein>
<proteinExistence type="predicted"/>
<name>A0ABN9A251_RANTA</name>
<gene>
    <name evidence="2" type="ORF">MRATA1EN1_LOCUS29277</name>
</gene>
<keyword evidence="3" id="KW-1185">Reference proteome</keyword>
<feature type="compositionally biased region" description="Basic and acidic residues" evidence="1">
    <location>
        <begin position="166"/>
        <end position="184"/>
    </location>
</feature>
<dbReference type="EMBL" id="OX460343">
    <property type="protein sequence ID" value="CAI9180315.1"/>
    <property type="molecule type" value="Genomic_DNA"/>
</dbReference>
<accession>A0ABN9A251</accession>
<evidence type="ECO:0000313" key="3">
    <source>
        <dbReference type="Proteomes" id="UP001176941"/>
    </source>
</evidence>